<dbReference type="InterPro" id="IPR052982">
    <property type="entry name" value="SRP1/TIP1-like"/>
</dbReference>
<keyword evidence="6" id="KW-1185">Reference proteome</keyword>
<dbReference type="AlphaFoldDB" id="A0AAN7T5K0"/>
<feature type="signal peptide" evidence="3">
    <location>
        <begin position="1"/>
        <end position="19"/>
    </location>
</feature>
<keyword evidence="1 3" id="KW-0732">Signal</keyword>
<evidence type="ECO:0000313" key="5">
    <source>
        <dbReference type="EMBL" id="KAK5089192.1"/>
    </source>
</evidence>
<dbReference type="Proteomes" id="UP001309876">
    <property type="component" value="Unassembled WGS sequence"/>
</dbReference>
<dbReference type="EMBL" id="JAVRRJ010000002">
    <property type="protein sequence ID" value="KAK5089192.1"/>
    <property type="molecule type" value="Genomic_DNA"/>
</dbReference>
<name>A0AAN7T5K0_9EURO</name>
<feature type="domain" description="Yeast cell wall synthesis Kre9/Knh1-like N-terminal" evidence="4">
    <location>
        <begin position="30"/>
        <end position="109"/>
    </location>
</feature>
<reference evidence="5 6" key="1">
    <citation type="submission" date="2023-08" db="EMBL/GenBank/DDBJ databases">
        <title>Black Yeasts Isolated from many extreme environments.</title>
        <authorList>
            <person name="Coleine C."/>
            <person name="Stajich J.E."/>
            <person name="Selbmann L."/>
        </authorList>
    </citation>
    <scope>NUCLEOTIDE SEQUENCE [LARGE SCALE GENOMIC DNA]</scope>
    <source>
        <strain evidence="5 6">CCFEE 5910</strain>
    </source>
</reference>
<feature type="compositionally biased region" description="Low complexity" evidence="2">
    <location>
        <begin position="159"/>
        <end position="195"/>
    </location>
</feature>
<evidence type="ECO:0000259" key="4">
    <source>
        <dbReference type="Pfam" id="PF10342"/>
    </source>
</evidence>
<feature type="chain" id="PRO_5042986759" description="Yeast cell wall synthesis Kre9/Knh1-like N-terminal domain-containing protein" evidence="3">
    <location>
        <begin position="20"/>
        <end position="219"/>
    </location>
</feature>
<proteinExistence type="predicted"/>
<organism evidence="5 6">
    <name type="scientific">Lithohypha guttulata</name>
    <dbReference type="NCBI Taxonomy" id="1690604"/>
    <lineage>
        <taxon>Eukaryota</taxon>
        <taxon>Fungi</taxon>
        <taxon>Dikarya</taxon>
        <taxon>Ascomycota</taxon>
        <taxon>Pezizomycotina</taxon>
        <taxon>Eurotiomycetes</taxon>
        <taxon>Chaetothyriomycetidae</taxon>
        <taxon>Chaetothyriales</taxon>
        <taxon>Trichomeriaceae</taxon>
        <taxon>Lithohypha</taxon>
    </lineage>
</organism>
<dbReference type="PANTHER" id="PTHR40633">
    <property type="entry name" value="MATRIX PROTEIN, PUTATIVE (AFU_ORTHOLOGUE AFUA_8G05410)-RELATED"/>
    <property type="match status" value="1"/>
</dbReference>
<gene>
    <name evidence="5" type="ORF">LTR05_003416</name>
</gene>
<evidence type="ECO:0000256" key="1">
    <source>
        <dbReference type="ARBA" id="ARBA00022729"/>
    </source>
</evidence>
<evidence type="ECO:0000256" key="3">
    <source>
        <dbReference type="SAM" id="SignalP"/>
    </source>
</evidence>
<protein>
    <recommendedName>
        <fullName evidence="4">Yeast cell wall synthesis Kre9/Knh1-like N-terminal domain-containing protein</fullName>
    </recommendedName>
</protein>
<dbReference type="InterPro" id="IPR018466">
    <property type="entry name" value="Kre9/Knh1-like_N"/>
</dbReference>
<feature type="region of interest" description="Disordered" evidence="2">
    <location>
        <begin position="159"/>
        <end position="199"/>
    </location>
</feature>
<evidence type="ECO:0000256" key="2">
    <source>
        <dbReference type="SAM" id="MobiDB-lite"/>
    </source>
</evidence>
<accession>A0AAN7T5K0</accession>
<dbReference type="Pfam" id="PF10342">
    <property type="entry name" value="Kre9_KNH"/>
    <property type="match status" value="1"/>
</dbReference>
<evidence type="ECO:0000313" key="6">
    <source>
        <dbReference type="Proteomes" id="UP001309876"/>
    </source>
</evidence>
<sequence>MVPFSTLFAAAPLLAIALAQKVAFTSVPASLAAGDSYNITWGSGDGTPVSLTLRRGDPNYLSTVATIADNVAESYYVWNVPTTLQAADDYALQITQGQSDINYSGLFSITGGTGANSTSTALASTTSAFSNSSMSITTPAASASGTGSTMMRNTTFSTASLSTTSASTTSGETSSTRSSSTRTSAASTQATSAPSNDAPLKAGSSAALILGIVAAVMLH</sequence>
<dbReference type="PANTHER" id="PTHR40633:SF1">
    <property type="entry name" value="GPI ANCHORED SERINE-THREONINE RICH PROTEIN (AFU_ORTHOLOGUE AFUA_1G03630)"/>
    <property type="match status" value="1"/>
</dbReference>
<comment type="caution">
    <text evidence="5">The sequence shown here is derived from an EMBL/GenBank/DDBJ whole genome shotgun (WGS) entry which is preliminary data.</text>
</comment>